<comment type="caution">
    <text evidence="1">The sequence shown here is derived from an EMBL/GenBank/DDBJ whole genome shotgun (WGS) entry which is preliminary data.</text>
</comment>
<proteinExistence type="predicted"/>
<dbReference type="EMBL" id="WVTA01000015">
    <property type="protein sequence ID" value="KAK3201698.1"/>
    <property type="molecule type" value="Genomic_DNA"/>
</dbReference>
<evidence type="ECO:0000313" key="2">
    <source>
        <dbReference type="Proteomes" id="UP001280581"/>
    </source>
</evidence>
<dbReference type="Proteomes" id="UP001280581">
    <property type="component" value="Unassembled WGS sequence"/>
</dbReference>
<name>A0AAN6RF75_9PLEO</name>
<reference evidence="1 2" key="1">
    <citation type="submission" date="2021-02" db="EMBL/GenBank/DDBJ databases">
        <title>Genome assembly of Pseudopithomyces chartarum.</title>
        <authorList>
            <person name="Jauregui R."/>
            <person name="Singh J."/>
            <person name="Voisey C."/>
        </authorList>
    </citation>
    <scope>NUCLEOTIDE SEQUENCE [LARGE SCALE GENOMIC DNA]</scope>
    <source>
        <strain evidence="1 2">AGR01</strain>
    </source>
</reference>
<protein>
    <submittedName>
        <fullName evidence="1">Uncharacterized protein</fullName>
    </submittedName>
</protein>
<sequence length="428" mass="49483">MSLLEDLPIELAERTVSMFVQDASLSEALRALNTCKTFRNLIFHEIIENLPREQFITRDNKDKQIAERFLSEHVEVLLKRRSKSQNTIEWVSKPLYDAFTIVLELDGCNIQDDRGKFLEEKLITYLVTLAKCWTTRRLIQRPLYRQDWSDFNDESVVSTAIVTGNIKTTLRSMNQYEYNKDLHEHIVDPMHPILAAIFTGKMEILQFFLQELLSFSDDPYDLYWEDKSHPVYFILRIIIETTNTHAITLAYDMLIGYMCDCYETKSFSLITLAAKTGDITTFRTVIHLYADQFKDSVTSSKYGRTCREAHEDMIWSILKRALLRPSAVRSRHYAPPKDDIKCLIGFIMTHYDKILMETAFSSPETLVPVWKNKAPSKQDLVDRSPLLIEQAMTIAGSQPVSKTTYCETISKKEDHALLACGASKPPKY</sequence>
<gene>
    <name evidence="1" type="ORF">GRF29_164g373678</name>
</gene>
<evidence type="ECO:0000313" key="1">
    <source>
        <dbReference type="EMBL" id="KAK3201698.1"/>
    </source>
</evidence>
<organism evidence="1 2">
    <name type="scientific">Pseudopithomyces chartarum</name>
    <dbReference type="NCBI Taxonomy" id="1892770"/>
    <lineage>
        <taxon>Eukaryota</taxon>
        <taxon>Fungi</taxon>
        <taxon>Dikarya</taxon>
        <taxon>Ascomycota</taxon>
        <taxon>Pezizomycotina</taxon>
        <taxon>Dothideomycetes</taxon>
        <taxon>Pleosporomycetidae</taxon>
        <taxon>Pleosporales</taxon>
        <taxon>Massarineae</taxon>
        <taxon>Didymosphaeriaceae</taxon>
        <taxon>Pseudopithomyces</taxon>
    </lineage>
</organism>
<dbReference type="AlphaFoldDB" id="A0AAN6RF75"/>
<accession>A0AAN6RF75</accession>
<keyword evidence="2" id="KW-1185">Reference proteome</keyword>